<comment type="caution">
    <text evidence="2">The sequence shown here is derived from an EMBL/GenBank/DDBJ whole genome shotgun (WGS) entry which is preliminary data.</text>
</comment>
<evidence type="ECO:0000259" key="1">
    <source>
        <dbReference type="Pfam" id="PF06985"/>
    </source>
</evidence>
<organism evidence="2 3">
    <name type="scientific">Metarhizium guizhouense (strain ARSEF 977)</name>
    <dbReference type="NCBI Taxonomy" id="1276136"/>
    <lineage>
        <taxon>Eukaryota</taxon>
        <taxon>Fungi</taxon>
        <taxon>Dikarya</taxon>
        <taxon>Ascomycota</taxon>
        <taxon>Pezizomycotina</taxon>
        <taxon>Sordariomycetes</taxon>
        <taxon>Hypocreomycetidae</taxon>
        <taxon>Hypocreales</taxon>
        <taxon>Clavicipitaceae</taxon>
        <taxon>Metarhizium</taxon>
    </lineage>
</organism>
<proteinExistence type="predicted"/>
<protein>
    <submittedName>
        <fullName evidence="2">HET domain protein</fullName>
    </submittedName>
</protein>
<name>A0A0B4GK30_METGA</name>
<dbReference type="Proteomes" id="UP000031192">
    <property type="component" value="Unassembled WGS sequence"/>
</dbReference>
<feature type="domain" description="Heterokaryon incompatibility" evidence="1">
    <location>
        <begin position="374"/>
        <end position="419"/>
    </location>
</feature>
<keyword evidence="3" id="KW-1185">Reference proteome</keyword>
<evidence type="ECO:0000313" key="2">
    <source>
        <dbReference type="EMBL" id="KID82913.1"/>
    </source>
</evidence>
<dbReference type="Pfam" id="PF06985">
    <property type="entry name" value="HET"/>
    <property type="match status" value="1"/>
</dbReference>
<dbReference type="PANTHER" id="PTHR39596">
    <property type="match status" value="1"/>
</dbReference>
<dbReference type="HOGENOM" id="CLU_009388_4_1_1"/>
<evidence type="ECO:0000313" key="3">
    <source>
        <dbReference type="Proteomes" id="UP000031192"/>
    </source>
</evidence>
<sequence>MDHVPNTVRRAHNHIPVPYLFNEDWGYKYDNKGFFYFPERQGWNSEDFLHSSSIQNKNKEKAASLLQAWLYFGFMSAALNRKVDTNNFVEEVEGQRFINTKLLPKYVDDWHSEVAPLPEEEKEKRFQALLSLCREADLYFRGAVESTPGDPSPTLPEGVQISLSILHATIVHAATHIFRNNVDPSPSNVSDFIHGIPVEPVKTLLRKQHWCPSDISLLEQGGLGSTSSLELYYAYLLGDRKIIRDHTLCASTFKGQFVCQALNVNEEEYEQKHVDGCPGGCGFISVDKDWLGAVYHANLVPLVTVSLNDSGVPSLVTQKSDFTAGYVAISHVYADGLGNPHACGLPACQLKRLQSRVNCVGSRGTPDNSHSSNVPFWMDTLCIPVGSDSIRKAAIRKMADIYSMATAVLVLNGELEYHSCDTSQEEVIMRITSSAWFRRLWTLLEAVLANKLYFQFDNGSVEIESLTWPEEEEDSRFSILKRLRSQALKPYMRLRDFREMSREQRIRAIYPLIQWRATTHDADEPYCLALLLLEDSNAMHRITATKDLHERRVEFILGQRLFPVKSLFFCETRIGTRDPPIGWALRSYLYRSEPEPVYDGDRLALVDKEGLHIHLPGISLPIMDLPTKFVGQHKLPSFTLKDETADEGGSTRVKICSCFWLRDQNPPRVWTDLNSLFGAEKVGILFENWPPEYQERLPGQGRFSPIRGAIVAIIEETREKITGFYCGTTVISRSSERIQTQNESIDFGAMPSLAELLGDELLKALKRSAEDTQNWAMLAGSHSGNDELLRQTAGTSGGADFFQENEKVVSGEYIEPTKEWCVK</sequence>
<dbReference type="AlphaFoldDB" id="A0A0B4GK30"/>
<dbReference type="PANTHER" id="PTHR39596:SF2">
    <property type="entry name" value="HET DOMAIN PROTEIN (AFU_ORTHOLOGUE AFUA_1G17550)-RELATED"/>
    <property type="match status" value="1"/>
</dbReference>
<dbReference type="InterPro" id="IPR010730">
    <property type="entry name" value="HET"/>
</dbReference>
<dbReference type="EMBL" id="AZNH01000071">
    <property type="protein sequence ID" value="KID82913.1"/>
    <property type="molecule type" value="Genomic_DNA"/>
</dbReference>
<reference evidence="2 3" key="1">
    <citation type="journal article" date="2014" name="Proc. Natl. Acad. Sci. U.S.A.">
        <title>Trajectory and genomic determinants of fungal-pathogen speciation and host adaptation.</title>
        <authorList>
            <person name="Hu X."/>
            <person name="Xiao G."/>
            <person name="Zheng P."/>
            <person name="Shang Y."/>
            <person name="Su Y."/>
            <person name="Zhang X."/>
            <person name="Liu X."/>
            <person name="Zhan S."/>
            <person name="St Leger R.J."/>
            <person name="Wang C."/>
        </authorList>
    </citation>
    <scope>NUCLEOTIDE SEQUENCE [LARGE SCALE GENOMIC DNA]</scope>
    <source>
        <strain evidence="2 3">ARSEF 977</strain>
    </source>
</reference>
<gene>
    <name evidence="2" type="ORF">MGU_09749</name>
</gene>
<accession>A0A0B4GK30</accession>